<comment type="similarity">
    <text evidence="1">Belongs to the ABC transporter superfamily. Ycf16 family.</text>
</comment>
<dbReference type="InterPro" id="IPR027417">
    <property type="entry name" value="P-loop_NTPase"/>
</dbReference>
<evidence type="ECO:0000256" key="2">
    <source>
        <dbReference type="ARBA" id="ARBA00022741"/>
    </source>
</evidence>
<dbReference type="PANTHER" id="PTHR43204:SF1">
    <property type="entry name" value="ABC TRANSPORTER I FAMILY MEMBER 6, CHLOROPLASTIC"/>
    <property type="match status" value="1"/>
</dbReference>
<evidence type="ECO:0000256" key="3">
    <source>
        <dbReference type="ARBA" id="ARBA00022840"/>
    </source>
</evidence>
<organism evidence="5 6">
    <name type="scientific">Candidatus Dojkabacteria bacterium</name>
    <dbReference type="NCBI Taxonomy" id="2099670"/>
    <lineage>
        <taxon>Bacteria</taxon>
        <taxon>Candidatus Dojkabacteria</taxon>
    </lineage>
</organism>
<dbReference type="EMBL" id="JAGQLL010000053">
    <property type="protein sequence ID" value="MCA9380379.1"/>
    <property type="molecule type" value="Genomic_DNA"/>
</dbReference>
<dbReference type="InterPro" id="IPR010230">
    <property type="entry name" value="FeS-cluster_ATPase_SufC"/>
</dbReference>
<dbReference type="AlphaFoldDB" id="A0A955I9J8"/>
<dbReference type="SUPFAM" id="SSF52540">
    <property type="entry name" value="P-loop containing nucleoside triphosphate hydrolases"/>
    <property type="match status" value="1"/>
</dbReference>
<evidence type="ECO:0000259" key="4">
    <source>
        <dbReference type="PROSITE" id="PS50893"/>
    </source>
</evidence>
<dbReference type="GO" id="GO:0016887">
    <property type="term" value="F:ATP hydrolysis activity"/>
    <property type="evidence" value="ECO:0007669"/>
    <property type="project" value="InterPro"/>
</dbReference>
<dbReference type="InterPro" id="IPR003593">
    <property type="entry name" value="AAA+_ATPase"/>
</dbReference>
<dbReference type="SMART" id="SM00382">
    <property type="entry name" value="AAA"/>
    <property type="match status" value="1"/>
</dbReference>
<keyword evidence="3" id="KW-0067">ATP-binding</keyword>
<dbReference type="GO" id="GO:0005524">
    <property type="term" value="F:ATP binding"/>
    <property type="evidence" value="ECO:0007669"/>
    <property type="project" value="UniProtKB-KW"/>
</dbReference>
<dbReference type="PROSITE" id="PS50893">
    <property type="entry name" value="ABC_TRANSPORTER_2"/>
    <property type="match status" value="1"/>
</dbReference>
<accession>A0A955I9J8</accession>
<dbReference type="Gene3D" id="3.40.50.300">
    <property type="entry name" value="P-loop containing nucleotide triphosphate hydrolases"/>
    <property type="match status" value="1"/>
</dbReference>
<dbReference type="PROSITE" id="PS00211">
    <property type="entry name" value="ABC_TRANSPORTER_1"/>
    <property type="match status" value="1"/>
</dbReference>
<evidence type="ECO:0000256" key="1">
    <source>
        <dbReference type="ARBA" id="ARBA00006216"/>
    </source>
</evidence>
<dbReference type="InterPro" id="IPR017871">
    <property type="entry name" value="ABC_transporter-like_CS"/>
</dbReference>
<comment type="caution">
    <text evidence="5">The sequence shown here is derived from an EMBL/GenBank/DDBJ whole genome shotgun (WGS) entry which is preliminary data.</text>
</comment>
<dbReference type="PANTHER" id="PTHR43204">
    <property type="entry name" value="ABC TRANSPORTER I FAMILY MEMBER 6, CHLOROPLASTIC"/>
    <property type="match status" value="1"/>
</dbReference>
<reference evidence="5" key="2">
    <citation type="journal article" date="2021" name="Microbiome">
        <title>Successional dynamics and alternative stable states in a saline activated sludge microbial community over 9 years.</title>
        <authorList>
            <person name="Wang Y."/>
            <person name="Ye J."/>
            <person name="Ju F."/>
            <person name="Liu L."/>
            <person name="Boyd J.A."/>
            <person name="Deng Y."/>
            <person name="Parks D.H."/>
            <person name="Jiang X."/>
            <person name="Yin X."/>
            <person name="Woodcroft B.J."/>
            <person name="Tyson G.W."/>
            <person name="Hugenholtz P."/>
            <person name="Polz M.F."/>
            <person name="Zhang T."/>
        </authorList>
    </citation>
    <scope>NUCLEOTIDE SEQUENCE</scope>
    <source>
        <strain evidence="5">HKST-UBA15</strain>
    </source>
</reference>
<dbReference type="InterPro" id="IPR003439">
    <property type="entry name" value="ABC_transporter-like_ATP-bd"/>
</dbReference>
<keyword evidence="2" id="KW-0547">Nucleotide-binding</keyword>
<dbReference type="CDD" id="cd03217">
    <property type="entry name" value="ABC_FeS_Assembly"/>
    <property type="match status" value="1"/>
</dbReference>
<name>A0A955I9J8_9BACT</name>
<evidence type="ECO:0000313" key="5">
    <source>
        <dbReference type="EMBL" id="MCA9380379.1"/>
    </source>
</evidence>
<gene>
    <name evidence="5" type="primary">sufC</name>
    <name evidence="5" type="ORF">KC675_04335</name>
</gene>
<sequence length="248" mass="27847">MLKIKNLHCQTSDGKEILKGVNLEIKPGDLHVLMGPNGSGKSTLSKTLMGHPSFEITEGTIELDGENITDKEVSERAHSGLFVAYQYPVEVPGVNFSNFLRLAYNSNKPDSKKLPVFKFRKLLKEKANQLDFSEDLLDRNLNEDLSGGEKKKAEILQLAVLKPKYAILDETDSGLDLDALKSVFQAVNNIISSEKKLGVLIITHYQRIFDYINPDFVHVLRDGRIVESGDKKLINKIEKDGYKQFKNA</sequence>
<dbReference type="Pfam" id="PF00005">
    <property type="entry name" value="ABC_tran"/>
    <property type="match status" value="1"/>
</dbReference>
<evidence type="ECO:0000313" key="6">
    <source>
        <dbReference type="Proteomes" id="UP000745577"/>
    </source>
</evidence>
<proteinExistence type="inferred from homology"/>
<feature type="domain" description="ABC transporter" evidence="4">
    <location>
        <begin position="2"/>
        <end position="247"/>
    </location>
</feature>
<dbReference type="NCBIfam" id="TIGR01978">
    <property type="entry name" value="sufC"/>
    <property type="match status" value="1"/>
</dbReference>
<reference evidence="5" key="1">
    <citation type="submission" date="2020-04" db="EMBL/GenBank/DDBJ databases">
        <authorList>
            <person name="Zhang T."/>
        </authorList>
    </citation>
    <scope>NUCLEOTIDE SEQUENCE</scope>
    <source>
        <strain evidence="5">HKST-UBA15</strain>
    </source>
</reference>
<dbReference type="Proteomes" id="UP000745577">
    <property type="component" value="Unassembled WGS sequence"/>
</dbReference>
<protein>
    <submittedName>
        <fullName evidence="5">Fe-S cluster assembly ATPase SufC</fullName>
    </submittedName>
</protein>